<accession>A0A521BX93</accession>
<organism evidence="1 2">
    <name type="scientific">Balnearium lithotrophicum</name>
    <dbReference type="NCBI Taxonomy" id="223788"/>
    <lineage>
        <taxon>Bacteria</taxon>
        <taxon>Pseudomonadati</taxon>
        <taxon>Aquificota</taxon>
        <taxon>Aquificia</taxon>
        <taxon>Desulfurobacteriales</taxon>
        <taxon>Desulfurobacteriaceae</taxon>
        <taxon>Balnearium</taxon>
    </lineage>
</organism>
<name>A0A521BX93_9BACT</name>
<dbReference type="Proteomes" id="UP000317315">
    <property type="component" value="Unassembled WGS sequence"/>
</dbReference>
<dbReference type="RefSeq" id="WP_142935010.1">
    <property type="nucleotide sequence ID" value="NZ_FXTM01000008.1"/>
</dbReference>
<sequence length="84" mass="9607">MKKFKKLMKCSTCGNVGEFEYVGSRNVNKRGEVSDIVGDSEMWISYFRCPNCSSYEVDFHPLGEKPDVPDEFFKEVDLDGKVGR</sequence>
<dbReference type="OrthoDB" id="14871at2"/>
<dbReference type="EMBL" id="FXTM01000008">
    <property type="protein sequence ID" value="SMO51824.1"/>
    <property type="molecule type" value="Genomic_DNA"/>
</dbReference>
<evidence type="ECO:0000313" key="1">
    <source>
        <dbReference type="EMBL" id="SMO51824.1"/>
    </source>
</evidence>
<keyword evidence="2" id="KW-1185">Reference proteome</keyword>
<evidence type="ECO:0000313" key="2">
    <source>
        <dbReference type="Proteomes" id="UP000317315"/>
    </source>
</evidence>
<dbReference type="AlphaFoldDB" id="A0A521BX93"/>
<reference evidence="1 2" key="1">
    <citation type="submission" date="2017-05" db="EMBL/GenBank/DDBJ databases">
        <authorList>
            <person name="Varghese N."/>
            <person name="Submissions S."/>
        </authorList>
    </citation>
    <scope>NUCLEOTIDE SEQUENCE [LARGE SCALE GENOMIC DNA]</scope>
    <source>
        <strain evidence="1 2">DSM 16304</strain>
    </source>
</reference>
<gene>
    <name evidence="1" type="ORF">SAMN06269117_10865</name>
</gene>
<proteinExistence type="predicted"/>
<protein>
    <submittedName>
        <fullName evidence="1">Uncharacterized protein</fullName>
    </submittedName>
</protein>